<dbReference type="Proteomes" id="UP000322927">
    <property type="component" value="Chromosome"/>
</dbReference>
<organism evidence="2 3">
    <name type="scientific">Streptomyces venezuelae</name>
    <dbReference type="NCBI Taxonomy" id="54571"/>
    <lineage>
        <taxon>Bacteria</taxon>
        <taxon>Bacillati</taxon>
        <taxon>Actinomycetota</taxon>
        <taxon>Actinomycetes</taxon>
        <taxon>Kitasatosporales</taxon>
        <taxon>Streptomycetaceae</taxon>
        <taxon>Streptomyces</taxon>
    </lineage>
</organism>
<name>A0A5P2BQA7_STRVZ</name>
<dbReference type="RefSeq" id="WP_150214511.1">
    <property type="nucleotide sequence ID" value="NZ_CP029192.1"/>
</dbReference>
<dbReference type="SMART" id="SM00849">
    <property type="entry name" value="Lactamase_B"/>
    <property type="match status" value="1"/>
</dbReference>
<dbReference type="Gene3D" id="3.60.15.10">
    <property type="entry name" value="Ribonuclease Z/Hydroxyacylglutathione hydrolase-like"/>
    <property type="match status" value="1"/>
</dbReference>
<reference evidence="2 3" key="1">
    <citation type="submission" date="2018-05" db="EMBL/GenBank/DDBJ databases">
        <title>Streptomyces venezuelae.</title>
        <authorList>
            <person name="Kim W."/>
            <person name="Lee N."/>
            <person name="Cho B.-K."/>
        </authorList>
    </citation>
    <scope>NUCLEOTIDE SEQUENCE [LARGE SCALE GENOMIC DNA]</scope>
    <source>
        <strain evidence="2 3">ATCC 14584</strain>
    </source>
</reference>
<dbReference type="PANTHER" id="PTHR42951">
    <property type="entry name" value="METALLO-BETA-LACTAMASE DOMAIN-CONTAINING"/>
    <property type="match status" value="1"/>
</dbReference>
<dbReference type="SUPFAM" id="SSF56281">
    <property type="entry name" value="Metallo-hydrolase/oxidoreductase"/>
    <property type="match status" value="1"/>
</dbReference>
<evidence type="ECO:0000313" key="3">
    <source>
        <dbReference type="Proteomes" id="UP000322927"/>
    </source>
</evidence>
<protein>
    <submittedName>
        <fullName evidence="2">MBL fold metallo-hydrolase</fullName>
    </submittedName>
</protein>
<proteinExistence type="predicted"/>
<dbReference type="AlphaFoldDB" id="A0A5P2BQA7"/>
<feature type="domain" description="Metallo-beta-lactamase" evidence="1">
    <location>
        <begin position="33"/>
        <end position="230"/>
    </location>
</feature>
<evidence type="ECO:0000313" key="2">
    <source>
        <dbReference type="EMBL" id="QES32675.1"/>
    </source>
</evidence>
<dbReference type="InterPro" id="IPR036866">
    <property type="entry name" value="RibonucZ/Hydroxyglut_hydro"/>
</dbReference>
<accession>A0A5P2BQA7</accession>
<sequence length="318" mass="34978">MTMPLTLPTQLTAVPGTDSLFLWNPEGAGRWGYANCLWIVSGSDAAVIDTPYDGPMTEAMIAAARPVLGSRTVRTVVNTHANGDHTFGNYLFPDADIVATRSGHEHLHHEPTPQQMHALVHESPTDVPLGRYLRHHFGVFDFSSARLCPPTSTFSGHRTIAVGDTEVELHEVGPAHHVGDLVVRIGDVVCTGDVFFHGDHPSHWVGPLQNVIDACELVLGFDPRIVIPGHGRPTDRAGLEEHLVYLRTVQREVRLRYEAGLTADKAMEDLFRREFYPGLGLPERLMILISVEYSHLAGRTPAPTILELAGQAAAWSYR</sequence>
<dbReference type="InterPro" id="IPR001279">
    <property type="entry name" value="Metallo-B-lactamas"/>
</dbReference>
<keyword evidence="2" id="KW-0378">Hydrolase</keyword>
<evidence type="ECO:0000259" key="1">
    <source>
        <dbReference type="SMART" id="SM00849"/>
    </source>
</evidence>
<gene>
    <name evidence="2" type="ORF">DEJ48_04015</name>
</gene>
<dbReference type="OrthoDB" id="420651at2"/>
<dbReference type="Pfam" id="PF00753">
    <property type="entry name" value="Lactamase_B"/>
    <property type="match status" value="1"/>
</dbReference>
<dbReference type="InterPro" id="IPR050855">
    <property type="entry name" value="NDM-1-like"/>
</dbReference>
<dbReference type="EMBL" id="CP029192">
    <property type="protein sequence ID" value="QES32675.1"/>
    <property type="molecule type" value="Genomic_DNA"/>
</dbReference>
<dbReference type="GO" id="GO:0016787">
    <property type="term" value="F:hydrolase activity"/>
    <property type="evidence" value="ECO:0007669"/>
    <property type="project" value="UniProtKB-KW"/>
</dbReference>
<dbReference type="CDD" id="cd16282">
    <property type="entry name" value="metallo-hydrolase-like_MBL-fold"/>
    <property type="match status" value="1"/>
</dbReference>